<gene>
    <name evidence="6" type="ORF">C5746_36205</name>
</gene>
<accession>A0A2Z5JM19</accession>
<dbReference type="Pfam" id="PF17676">
    <property type="entry name" value="Peptidase_S66C"/>
    <property type="match status" value="1"/>
</dbReference>
<evidence type="ECO:0000259" key="5">
    <source>
        <dbReference type="Pfam" id="PF17676"/>
    </source>
</evidence>
<dbReference type="PANTHER" id="PTHR30237:SF4">
    <property type="entry name" value="LD-CARBOXYPEPTIDASE C-TERMINAL DOMAIN-CONTAINING PROTEIN"/>
    <property type="match status" value="1"/>
</dbReference>
<dbReference type="AlphaFoldDB" id="A0A2Z5JM19"/>
<evidence type="ECO:0000259" key="4">
    <source>
        <dbReference type="Pfam" id="PF02016"/>
    </source>
</evidence>
<dbReference type="InterPro" id="IPR027461">
    <property type="entry name" value="Carboxypeptidase_A_C_sf"/>
</dbReference>
<keyword evidence="2" id="KW-0378">Hydrolase</keyword>
<dbReference type="InterPro" id="IPR029062">
    <property type="entry name" value="Class_I_gatase-like"/>
</dbReference>
<evidence type="ECO:0000313" key="7">
    <source>
        <dbReference type="Proteomes" id="UP000252698"/>
    </source>
</evidence>
<dbReference type="Gene3D" id="3.50.30.60">
    <property type="entry name" value="LD-carboxypeptidase A C-terminal domain-like"/>
    <property type="match status" value="1"/>
</dbReference>
<dbReference type="GO" id="GO:0004180">
    <property type="term" value="F:carboxypeptidase activity"/>
    <property type="evidence" value="ECO:0007669"/>
    <property type="project" value="UniProtKB-KW"/>
</dbReference>
<dbReference type="SUPFAM" id="SSF141986">
    <property type="entry name" value="LD-carboxypeptidase A C-terminal domain-like"/>
    <property type="match status" value="1"/>
</dbReference>
<feature type="compositionally biased region" description="Basic and acidic residues" evidence="3">
    <location>
        <begin position="175"/>
        <end position="187"/>
    </location>
</feature>
<dbReference type="InterPro" id="IPR040921">
    <property type="entry name" value="Peptidase_S66C"/>
</dbReference>
<comment type="similarity">
    <text evidence="1">Belongs to the peptidase S66 family.</text>
</comment>
<dbReference type="CDD" id="cd07062">
    <property type="entry name" value="Peptidase_S66_mccF_like"/>
    <property type="match status" value="1"/>
</dbReference>
<sequence>MSTHLYPTKPRAGDRVAVLSPSSGLPGILPLPFELGLRRLREEFGLEPVEYAATRKMGSTPRERAADIHAAFADPDIKAVISSIGGDDQITVLPHLDRDLLRANPKPFFGYSDCTNLLVFLGNLGIVGYHGGTVMVEMGRPGAMHPLTADSLRAALFTRGAFELTPSKETNGADGRWEEPRTFDSEPEMRPCDGWIWHNADGRAVRGASWGGNLEILSWLLMADREIQPVAAYAGRVLFLETSEEMPSADEVYRILRNMGERGLLRQFPALLMGRAKNWSFDQPLAVEQGERYREEQRNAVMRALSEYAPETMAVFDVDLGHTDPQQIIPFGGHIDVDGVGRRIVVTY</sequence>
<keyword evidence="6" id="KW-0645">Protease</keyword>
<evidence type="ECO:0000256" key="1">
    <source>
        <dbReference type="ARBA" id="ARBA00010233"/>
    </source>
</evidence>
<dbReference type="Pfam" id="PF02016">
    <property type="entry name" value="Peptidase_S66"/>
    <property type="match status" value="1"/>
</dbReference>
<dbReference type="Gene3D" id="3.40.50.10740">
    <property type="entry name" value="Class I glutamine amidotransferase-like"/>
    <property type="match status" value="1"/>
</dbReference>
<dbReference type="SUPFAM" id="SSF52317">
    <property type="entry name" value="Class I glutamine amidotransferase-like"/>
    <property type="match status" value="1"/>
</dbReference>
<dbReference type="PANTHER" id="PTHR30237">
    <property type="entry name" value="MURAMOYLTETRAPEPTIDE CARBOXYPEPTIDASE"/>
    <property type="match status" value="1"/>
</dbReference>
<feature type="domain" description="LD-carboxypeptidase C-terminal" evidence="5">
    <location>
        <begin position="206"/>
        <end position="336"/>
    </location>
</feature>
<evidence type="ECO:0000256" key="3">
    <source>
        <dbReference type="SAM" id="MobiDB-lite"/>
    </source>
</evidence>
<dbReference type="KEGG" id="sata:C5746_36205"/>
<proteinExistence type="inferred from homology"/>
<dbReference type="Proteomes" id="UP000252698">
    <property type="component" value="Chromosome"/>
</dbReference>
<dbReference type="InterPro" id="IPR027478">
    <property type="entry name" value="LdcA_N"/>
</dbReference>
<reference evidence="6 7" key="1">
    <citation type="journal article" date="2018" name="Front. Microbiol.">
        <title>Genome Sequencing of Streptomyces atratus SCSIOZH16 and Activation Production of Nocardamine via Metabolic Engineering.</title>
        <authorList>
            <person name="Li Y."/>
            <person name="Zhang C."/>
            <person name="Liu C."/>
            <person name="Ju J."/>
            <person name="Ma J."/>
        </authorList>
    </citation>
    <scope>NUCLEOTIDE SEQUENCE [LARGE SCALE GENOMIC DNA]</scope>
    <source>
        <strain evidence="6 7">SCSIO_ZH16</strain>
    </source>
</reference>
<feature type="domain" description="LD-carboxypeptidase N-terminal" evidence="4">
    <location>
        <begin position="16"/>
        <end position="131"/>
    </location>
</feature>
<keyword evidence="6" id="KW-0121">Carboxypeptidase</keyword>
<organism evidence="6 7">
    <name type="scientific">Streptomyces atratus</name>
    <dbReference type="NCBI Taxonomy" id="1893"/>
    <lineage>
        <taxon>Bacteria</taxon>
        <taxon>Bacillati</taxon>
        <taxon>Actinomycetota</taxon>
        <taxon>Actinomycetes</taxon>
        <taxon>Kitasatosporales</taxon>
        <taxon>Streptomycetaceae</taxon>
        <taxon>Streptomyces</taxon>
    </lineage>
</organism>
<feature type="region of interest" description="Disordered" evidence="3">
    <location>
        <begin position="168"/>
        <end position="187"/>
    </location>
</feature>
<evidence type="ECO:0000256" key="2">
    <source>
        <dbReference type="ARBA" id="ARBA00022801"/>
    </source>
</evidence>
<dbReference type="RefSeq" id="WP_114247898.1">
    <property type="nucleotide sequence ID" value="NZ_CP027306.1"/>
</dbReference>
<protein>
    <submittedName>
        <fullName evidence="6">LD-carboxypeptidase</fullName>
    </submittedName>
</protein>
<evidence type="ECO:0000313" key="6">
    <source>
        <dbReference type="EMBL" id="AXE81491.1"/>
    </source>
</evidence>
<dbReference type="InterPro" id="IPR003507">
    <property type="entry name" value="S66_fam"/>
</dbReference>
<dbReference type="GeneID" id="95523783"/>
<dbReference type="InterPro" id="IPR040449">
    <property type="entry name" value="Peptidase_S66_N"/>
</dbReference>
<name>A0A2Z5JM19_STRAR</name>
<dbReference type="EMBL" id="CP027306">
    <property type="protein sequence ID" value="AXE81491.1"/>
    <property type="molecule type" value="Genomic_DNA"/>
</dbReference>